<organism evidence="2">
    <name type="scientific">uncultured Rubellimicrobium sp</name>
    <dbReference type="NCBI Taxonomy" id="543078"/>
    <lineage>
        <taxon>Bacteria</taxon>
        <taxon>Pseudomonadati</taxon>
        <taxon>Pseudomonadota</taxon>
        <taxon>Alphaproteobacteria</taxon>
        <taxon>Rhodobacterales</taxon>
        <taxon>Roseobacteraceae</taxon>
        <taxon>Rubellimicrobium</taxon>
        <taxon>environmental samples</taxon>
    </lineage>
</organism>
<feature type="compositionally biased region" description="Low complexity" evidence="1">
    <location>
        <begin position="10"/>
        <end position="24"/>
    </location>
</feature>
<accession>A0A6J4PY11</accession>
<protein>
    <submittedName>
        <fullName evidence="2">Isoquinoline 1-oxidoreductase beta subunit</fullName>
        <ecNumber evidence="2">1.3.99.16</ecNumber>
    </submittedName>
</protein>
<dbReference type="EMBL" id="CADCUU010000365">
    <property type="protein sequence ID" value="CAA9425203.1"/>
    <property type="molecule type" value="Genomic_DNA"/>
</dbReference>
<gene>
    <name evidence="2" type="ORF">AVDCRST_MAG15-2459</name>
</gene>
<feature type="region of interest" description="Disordered" evidence="1">
    <location>
        <begin position="1"/>
        <end position="24"/>
    </location>
</feature>
<feature type="region of interest" description="Disordered" evidence="1">
    <location>
        <begin position="41"/>
        <end position="90"/>
    </location>
</feature>
<proteinExistence type="predicted"/>
<feature type="region of interest" description="Disordered" evidence="1">
    <location>
        <begin position="101"/>
        <end position="120"/>
    </location>
</feature>
<reference evidence="2" key="1">
    <citation type="submission" date="2020-02" db="EMBL/GenBank/DDBJ databases">
        <authorList>
            <person name="Meier V. D."/>
        </authorList>
    </citation>
    <scope>NUCLEOTIDE SEQUENCE</scope>
    <source>
        <strain evidence="2">AVDCRST_MAG15</strain>
    </source>
</reference>
<dbReference type="GO" id="GO:0047121">
    <property type="term" value="F:isoquinoline 1-oxidoreductase activity"/>
    <property type="evidence" value="ECO:0007669"/>
    <property type="project" value="UniProtKB-EC"/>
</dbReference>
<evidence type="ECO:0000256" key="1">
    <source>
        <dbReference type="SAM" id="MobiDB-lite"/>
    </source>
</evidence>
<feature type="non-terminal residue" evidence="2">
    <location>
        <position position="1"/>
    </location>
</feature>
<keyword evidence="2" id="KW-0560">Oxidoreductase</keyword>
<feature type="compositionally biased region" description="Basic and acidic residues" evidence="1">
    <location>
        <begin position="58"/>
        <end position="68"/>
    </location>
</feature>
<dbReference type="EC" id="1.3.99.16" evidence="2"/>
<name>A0A6J4PY11_9RHOB</name>
<feature type="non-terminal residue" evidence="2">
    <location>
        <position position="120"/>
    </location>
</feature>
<evidence type="ECO:0000313" key="2">
    <source>
        <dbReference type="EMBL" id="CAA9425203.1"/>
    </source>
</evidence>
<sequence length="120" mass="11348">GGESDRRRTGTGAEPAAAASPGDRAALLLCDRADGGLCPDAASGSGGRDGWGHAVRAGRHDGGGRGDEPPSGPRRAAAGLSLAGPRPVGRGACGRGPCGRGAAACAGRPAGRAEAASGGL</sequence>
<dbReference type="AlphaFoldDB" id="A0A6J4PY11"/>